<dbReference type="OrthoDB" id="3690860at2"/>
<dbReference type="Proteomes" id="UP000031501">
    <property type="component" value="Chromosome"/>
</dbReference>
<proteinExistence type="predicted"/>
<organism evidence="1 2">
    <name type="scientific">Streptomyces pluripotens</name>
    <dbReference type="NCBI Taxonomy" id="1355015"/>
    <lineage>
        <taxon>Bacteria</taxon>
        <taxon>Bacillati</taxon>
        <taxon>Actinomycetota</taxon>
        <taxon>Actinomycetes</taxon>
        <taxon>Kitasatosporales</taxon>
        <taxon>Streptomycetaceae</taxon>
        <taxon>Streptomyces</taxon>
    </lineage>
</organism>
<gene>
    <name evidence="1" type="ORF">LK07_13445</name>
</gene>
<keyword evidence="2" id="KW-1185">Reference proteome</keyword>
<sequence length="301" mass="33892">MGRRPKGLFATVREAIRAWWRSRYDNATEEDTDAAWPDTDQSETAAPRKKVFVQSLVQKTPLSVAAQDGVFSFEVFPVFRWSSREMSRDTLTTRVRQHEEAARDELLRVAWSAARACDPADPVAAEHAINARLATDGNWCFDDAQGFIRCTPSVRVRMDPAVREHVLPYRLDALTLRETEEVGGLRAERTRKLTEAWLKVISELELLGELDAHQRRLLVPFGAALADPDFRKVMEALRRERRTSTEALVAALKGARGDHQEAGLYEFADAYDKALSAFCREMGLSPFSWVDDAVAPDGSAR</sequence>
<dbReference type="AlphaFoldDB" id="A0A221NYA7"/>
<dbReference type="EMBL" id="CP022433">
    <property type="protein sequence ID" value="ASN24882.1"/>
    <property type="molecule type" value="Genomic_DNA"/>
</dbReference>
<reference evidence="1 2" key="1">
    <citation type="submission" date="2017-07" db="EMBL/GenBank/DDBJ databases">
        <title>Genome sequence of Streptomyces pluripotens MUSC 137T.</title>
        <authorList>
            <person name="Ser H.-L."/>
            <person name="Lee L.-H."/>
        </authorList>
    </citation>
    <scope>NUCLEOTIDE SEQUENCE [LARGE SCALE GENOMIC DNA]</scope>
    <source>
        <strain evidence="1 2">MUSC 137</strain>
    </source>
</reference>
<accession>A0A221NYA7</accession>
<protein>
    <submittedName>
        <fullName evidence="1">Uncharacterized protein</fullName>
    </submittedName>
</protein>
<evidence type="ECO:0000313" key="2">
    <source>
        <dbReference type="Proteomes" id="UP000031501"/>
    </source>
</evidence>
<dbReference type="RefSeq" id="WP_052270207.1">
    <property type="nucleotide sequence ID" value="NZ_CP021080.1"/>
</dbReference>
<name>A0A221NYA7_9ACTN</name>
<evidence type="ECO:0000313" key="1">
    <source>
        <dbReference type="EMBL" id="ASN24882.1"/>
    </source>
</evidence>